<keyword evidence="4" id="KW-1185">Reference proteome</keyword>
<gene>
    <name evidence="3" type="ORF">ACFQDO_17075</name>
</gene>
<reference evidence="4" key="1">
    <citation type="journal article" date="2019" name="Int. J. Syst. Evol. Microbiol.">
        <title>The Global Catalogue of Microorganisms (GCM) 10K type strain sequencing project: providing services to taxonomists for standard genome sequencing and annotation.</title>
        <authorList>
            <consortium name="The Broad Institute Genomics Platform"/>
            <consortium name="The Broad Institute Genome Sequencing Center for Infectious Disease"/>
            <person name="Wu L."/>
            <person name="Ma J."/>
        </authorList>
    </citation>
    <scope>NUCLEOTIDE SEQUENCE [LARGE SCALE GENOMIC DNA]</scope>
    <source>
        <strain evidence="4">KACC 14249</strain>
    </source>
</reference>
<proteinExistence type="predicted"/>
<accession>A0ABW1JHM0</accession>
<feature type="region of interest" description="Disordered" evidence="1">
    <location>
        <begin position="1"/>
        <end position="48"/>
    </location>
</feature>
<evidence type="ECO:0000256" key="1">
    <source>
        <dbReference type="SAM" id="MobiDB-lite"/>
    </source>
</evidence>
<evidence type="ECO:0000256" key="2">
    <source>
        <dbReference type="SAM" id="Phobius"/>
    </source>
</evidence>
<evidence type="ECO:0000313" key="3">
    <source>
        <dbReference type="EMBL" id="MFC6008849.1"/>
    </source>
</evidence>
<comment type="caution">
    <text evidence="3">The sequence shown here is derived from an EMBL/GenBank/DDBJ whole genome shotgun (WGS) entry which is preliminary data.</text>
</comment>
<organism evidence="3 4">
    <name type="scientific">Angustibacter luteus</name>
    <dbReference type="NCBI Taxonomy" id="658456"/>
    <lineage>
        <taxon>Bacteria</taxon>
        <taxon>Bacillati</taxon>
        <taxon>Actinomycetota</taxon>
        <taxon>Actinomycetes</taxon>
        <taxon>Kineosporiales</taxon>
        <taxon>Kineosporiaceae</taxon>
    </lineage>
</organism>
<dbReference type="Proteomes" id="UP001596189">
    <property type="component" value="Unassembled WGS sequence"/>
</dbReference>
<evidence type="ECO:0000313" key="4">
    <source>
        <dbReference type="Proteomes" id="UP001596189"/>
    </source>
</evidence>
<dbReference type="Pfam" id="PF04977">
    <property type="entry name" value="DivIC"/>
    <property type="match status" value="1"/>
</dbReference>
<name>A0ABW1JHM0_9ACTN</name>
<feature type="compositionally biased region" description="Low complexity" evidence="1">
    <location>
        <begin position="10"/>
        <end position="22"/>
    </location>
</feature>
<dbReference type="EMBL" id="JBHSRD010000008">
    <property type="protein sequence ID" value="MFC6008849.1"/>
    <property type="molecule type" value="Genomic_DNA"/>
</dbReference>
<protein>
    <submittedName>
        <fullName evidence="3">Septum formation initiator family protein</fullName>
    </submittedName>
</protein>
<keyword evidence="2" id="KW-0812">Transmembrane</keyword>
<feature type="compositionally biased region" description="Low complexity" evidence="1">
    <location>
        <begin position="32"/>
        <end position="48"/>
    </location>
</feature>
<keyword evidence="2" id="KW-1133">Transmembrane helix</keyword>
<feature type="transmembrane region" description="Helical" evidence="2">
    <location>
        <begin position="56"/>
        <end position="78"/>
    </location>
</feature>
<sequence length="181" mass="19243">MAAGRRPGSPGTTRAGARPGTGERSGGRTGVRPAPAVSARRRPVATAPRPSRTLRLVVLGGVLAVLAVLLAPALRSYLAQQQQIDTLRSSVAEQQAQVGDLQKERAAWNDPAYVKAQARDRLKFVMPGEKAYTVIDPRPATDPAKASPVKAAAKTARSDRSWFDDVWRSAQIAGGQSQTQP</sequence>
<keyword evidence="2" id="KW-0472">Membrane</keyword>
<dbReference type="RefSeq" id="WP_345717388.1">
    <property type="nucleotide sequence ID" value="NZ_BAABFP010000007.1"/>
</dbReference>
<dbReference type="InterPro" id="IPR007060">
    <property type="entry name" value="FtsL/DivIC"/>
</dbReference>